<reference evidence="1 2" key="1">
    <citation type="submission" date="2018-10" db="EMBL/GenBank/DDBJ databases">
        <title>Genomic Encyclopedia of Type Strains, Phase IV (KMG-IV): sequencing the most valuable type-strain genomes for metagenomic binning, comparative biology and taxonomic classification.</title>
        <authorList>
            <person name="Goeker M."/>
        </authorList>
    </citation>
    <scope>NUCLEOTIDE SEQUENCE [LARGE SCALE GENOMIC DNA]</scope>
    <source>
        <strain evidence="1 2">DSM 12769</strain>
    </source>
</reference>
<protein>
    <recommendedName>
        <fullName evidence="3">Nucleotidyltransferase-like protein</fullName>
    </recommendedName>
</protein>
<keyword evidence="2" id="KW-1185">Reference proteome</keyword>
<dbReference type="InterPro" id="IPR043519">
    <property type="entry name" value="NT_sf"/>
</dbReference>
<dbReference type="EMBL" id="RCDA01000002">
    <property type="protein sequence ID" value="RLK48642.1"/>
    <property type="molecule type" value="Genomic_DNA"/>
</dbReference>
<dbReference type="OrthoDB" id="9845526at2"/>
<sequence>MVLRDELKEMIVNRVREAVPAEAIYLYGPGVEGPEAEDRHLELLVVVPEAYEPPSRRGIHLKRSLSRINRPIEARVVTHDELERERHHLHSLEHRVLLKGERIFG</sequence>
<dbReference type="RefSeq" id="WP_121442291.1">
    <property type="nucleotide sequence ID" value="NZ_RCDA01000002.1"/>
</dbReference>
<evidence type="ECO:0000313" key="1">
    <source>
        <dbReference type="EMBL" id="RLK48642.1"/>
    </source>
</evidence>
<dbReference type="Proteomes" id="UP000275461">
    <property type="component" value="Unassembled WGS sequence"/>
</dbReference>
<organism evidence="1 2">
    <name type="scientific">Alkalispirillum mobile</name>
    <dbReference type="NCBI Taxonomy" id="85925"/>
    <lineage>
        <taxon>Bacteria</taxon>
        <taxon>Pseudomonadati</taxon>
        <taxon>Pseudomonadota</taxon>
        <taxon>Gammaproteobacteria</taxon>
        <taxon>Chromatiales</taxon>
        <taxon>Ectothiorhodospiraceae</taxon>
        <taxon>Alkalispirillum</taxon>
    </lineage>
</organism>
<dbReference type="AlphaFoldDB" id="A0A498BYZ9"/>
<dbReference type="Gene3D" id="3.30.460.10">
    <property type="entry name" value="Beta Polymerase, domain 2"/>
    <property type="match status" value="1"/>
</dbReference>
<name>A0A498BYZ9_9GAMM</name>
<accession>A0A498BYZ9</accession>
<comment type="caution">
    <text evidence="1">The sequence shown here is derived from an EMBL/GenBank/DDBJ whole genome shotgun (WGS) entry which is preliminary data.</text>
</comment>
<proteinExistence type="predicted"/>
<dbReference type="SUPFAM" id="SSF81301">
    <property type="entry name" value="Nucleotidyltransferase"/>
    <property type="match status" value="1"/>
</dbReference>
<evidence type="ECO:0000313" key="2">
    <source>
        <dbReference type="Proteomes" id="UP000275461"/>
    </source>
</evidence>
<evidence type="ECO:0008006" key="3">
    <source>
        <dbReference type="Google" id="ProtNLM"/>
    </source>
</evidence>
<gene>
    <name evidence="1" type="ORF">DFR31_1749</name>
</gene>